<evidence type="ECO:0000313" key="1">
    <source>
        <dbReference type="EMBL" id="ALP54921.1"/>
    </source>
</evidence>
<evidence type="ECO:0000313" key="2">
    <source>
        <dbReference type="Proteomes" id="UP000055136"/>
    </source>
</evidence>
<dbReference type="Proteomes" id="UP000055136">
    <property type="component" value="Plasmid unnamed"/>
</dbReference>
<sequence>MLIFLDESGDLGFDFSKHKTSRVFVITLLVCDSHAVQVGFKRAVERTLKNKLNHKKNKRRRVHELKGTATTLAIKRYFYRQLPGSGWRIYALTLNKRRVEPHLQTVAGKKKLYNFLARHLLEQVSFSEDLSRVSLVVDRCKNQEEIRDFNGYVANQLEALLPLNTRLDIDHQGSHESAGLQAVDLFCWGIWRKYAYRDLEWYGEFGRHIKFETHYLREPAGQ</sequence>
<evidence type="ECO:0008006" key="3">
    <source>
        <dbReference type="Google" id="ProtNLM"/>
    </source>
</evidence>
<keyword evidence="1" id="KW-0614">Plasmid</keyword>
<geneLocation type="plasmid" evidence="1 2">
    <name>unnamed</name>
</geneLocation>
<keyword evidence="2" id="KW-1185">Reference proteome</keyword>
<name>A0A0S2TIB2_9GAMM</name>
<dbReference type="AlphaFoldDB" id="A0A0S2TIB2"/>
<protein>
    <recommendedName>
        <fullName evidence="3">DUF3800 domain-containing protein</fullName>
    </recommendedName>
</protein>
<reference evidence="1" key="1">
    <citation type="submission" date="2015-10" db="EMBL/GenBank/DDBJ databases">
        <title>Description of Candidatus Tenderia electrophaga gen. nov, sp. nov., an Uncultivated Electroautotroph from a Biocathode Enrichment.</title>
        <authorList>
            <person name="Eddie B.J."/>
            <person name="Malanoski A.P."/>
            <person name="Wang Z."/>
            <person name="Hall R.J."/>
            <person name="Oh S.D."/>
            <person name="Heiner C."/>
            <person name="Lin B."/>
            <person name="Strycharz-Glaven S.M."/>
        </authorList>
    </citation>
    <scope>NUCLEOTIDE SEQUENCE [LARGE SCALE GENOMIC DNA]</scope>
    <source>
        <strain evidence="1">NRL1</strain>
        <plasmid evidence="1">unnamed</plasmid>
    </source>
</reference>
<dbReference type="EMBL" id="CP013100">
    <property type="protein sequence ID" value="ALP54921.1"/>
    <property type="molecule type" value="Genomic_DNA"/>
</dbReference>
<dbReference type="InterPro" id="IPR024524">
    <property type="entry name" value="DUF3800"/>
</dbReference>
<dbReference type="KEGG" id="tee:Tel_16830"/>
<proteinExistence type="predicted"/>
<dbReference type="Pfam" id="PF12686">
    <property type="entry name" value="DUF3800"/>
    <property type="match status" value="1"/>
</dbReference>
<gene>
    <name evidence="1" type="ORF">Tel_16830</name>
</gene>
<organism evidence="1 2">
    <name type="scientific">Candidatus Tenderia electrophaga</name>
    <dbReference type="NCBI Taxonomy" id="1748243"/>
    <lineage>
        <taxon>Bacteria</taxon>
        <taxon>Pseudomonadati</taxon>
        <taxon>Pseudomonadota</taxon>
        <taxon>Gammaproteobacteria</taxon>
        <taxon>Candidatus Tenderiales</taxon>
        <taxon>Candidatus Tenderiaceae</taxon>
        <taxon>Candidatus Tenderia</taxon>
    </lineage>
</organism>
<accession>A0A0S2TIB2</accession>